<sequence>MAFTVETRSWPEVVKFYRDLGPMLNLVEFIASSPYSTSLFPTTSHARLCIARTSPIHWGHAMLTVEFDPVGECFVFQYFEAAPTPQPWVTTCPTADGRMRFERLMKKRLRWFR</sequence>
<dbReference type="EMBL" id="CP155447">
    <property type="protein sequence ID" value="XBH07011.1"/>
    <property type="molecule type" value="Genomic_DNA"/>
</dbReference>
<gene>
    <name evidence="1" type="ORF">V5E97_13505</name>
</gene>
<dbReference type="RefSeq" id="WP_406699856.1">
    <property type="nucleotide sequence ID" value="NZ_CP155447.1"/>
</dbReference>
<reference evidence="1" key="1">
    <citation type="submission" date="2024-05" db="EMBL/GenBank/DDBJ databases">
        <title>Planctomycetes of the genus Singulisphaera possess chitinolytic capabilities.</title>
        <authorList>
            <person name="Ivanova A."/>
        </authorList>
    </citation>
    <scope>NUCLEOTIDE SEQUENCE</scope>
    <source>
        <strain evidence="1">Ch08T</strain>
    </source>
</reference>
<evidence type="ECO:0000313" key="1">
    <source>
        <dbReference type="EMBL" id="XBH07011.1"/>
    </source>
</evidence>
<name>A0AAU7CP36_9BACT</name>
<protein>
    <submittedName>
        <fullName evidence="1">Uncharacterized protein</fullName>
    </submittedName>
</protein>
<organism evidence="1">
    <name type="scientific">Singulisphaera sp. Ch08</name>
    <dbReference type="NCBI Taxonomy" id="3120278"/>
    <lineage>
        <taxon>Bacteria</taxon>
        <taxon>Pseudomonadati</taxon>
        <taxon>Planctomycetota</taxon>
        <taxon>Planctomycetia</taxon>
        <taxon>Isosphaerales</taxon>
        <taxon>Isosphaeraceae</taxon>
        <taxon>Singulisphaera</taxon>
    </lineage>
</organism>
<proteinExistence type="predicted"/>
<dbReference type="AlphaFoldDB" id="A0AAU7CP36"/>
<accession>A0AAU7CP36</accession>